<name>A0AAX4HTJ9_9BACT</name>
<dbReference type="KEGG" id="psti:SOO65_07220"/>
<dbReference type="RefSeq" id="WP_321398841.1">
    <property type="nucleotide sequence ID" value="NZ_CP139487.1"/>
</dbReference>
<reference evidence="1 2" key="1">
    <citation type="submission" date="2023-11" db="EMBL/GenBank/DDBJ databases">
        <title>Peredibacter starrii A3.12.</title>
        <authorList>
            <person name="Mitchell R.J."/>
        </authorList>
    </citation>
    <scope>NUCLEOTIDE SEQUENCE [LARGE SCALE GENOMIC DNA]</scope>
    <source>
        <strain evidence="1 2">A3.12</strain>
    </source>
</reference>
<keyword evidence="2" id="KW-1185">Reference proteome</keyword>
<sequence>MNYLLPLLLLLVLPGCSTTKKEDKLKNEITQRLFDLWDKTIGDSVSDSKTASIANKKVELKRPFDLAIYFKQPDKKEEWRWTREDKEFLQNKLDDNKKIVKRSFELINTAGTEDIKALRTMAAQQGADALLIVQGKAEVESNLNSTGLSYVVLVPTLFANGNTVTSAFVTQAVLWDVRDSVVHLGSETEGEWKMKRPLFFKQEDRAINKAKEESLLHLEQQLSKQASQRWSSKTRL</sequence>
<gene>
    <name evidence="1" type="ORF">SOO65_07220</name>
</gene>
<protein>
    <recommendedName>
        <fullName evidence="3">Lipoprotein</fullName>
    </recommendedName>
</protein>
<accession>A0AAX4HTJ9</accession>
<evidence type="ECO:0000313" key="2">
    <source>
        <dbReference type="Proteomes" id="UP001324634"/>
    </source>
</evidence>
<dbReference type="Proteomes" id="UP001324634">
    <property type="component" value="Chromosome"/>
</dbReference>
<organism evidence="1 2">
    <name type="scientific">Peredibacter starrii</name>
    <dbReference type="NCBI Taxonomy" id="28202"/>
    <lineage>
        <taxon>Bacteria</taxon>
        <taxon>Pseudomonadati</taxon>
        <taxon>Bdellovibrionota</taxon>
        <taxon>Bacteriovoracia</taxon>
        <taxon>Bacteriovoracales</taxon>
        <taxon>Bacteriovoracaceae</taxon>
        <taxon>Peredibacter</taxon>
    </lineage>
</organism>
<evidence type="ECO:0000313" key="1">
    <source>
        <dbReference type="EMBL" id="WPU66532.1"/>
    </source>
</evidence>
<dbReference type="EMBL" id="CP139487">
    <property type="protein sequence ID" value="WPU66532.1"/>
    <property type="molecule type" value="Genomic_DNA"/>
</dbReference>
<dbReference type="AlphaFoldDB" id="A0AAX4HTJ9"/>
<evidence type="ECO:0008006" key="3">
    <source>
        <dbReference type="Google" id="ProtNLM"/>
    </source>
</evidence>
<proteinExistence type="predicted"/>